<evidence type="ECO:0000313" key="1">
    <source>
        <dbReference type="EMBL" id="KIJ38455.1"/>
    </source>
</evidence>
<reference evidence="1 2" key="1">
    <citation type="submission" date="2014-06" db="EMBL/GenBank/DDBJ databases">
        <title>Evolutionary Origins and Diversification of the Mycorrhizal Mutualists.</title>
        <authorList>
            <consortium name="DOE Joint Genome Institute"/>
            <consortium name="Mycorrhizal Genomics Consortium"/>
            <person name="Kohler A."/>
            <person name="Kuo A."/>
            <person name="Nagy L.G."/>
            <person name="Floudas D."/>
            <person name="Copeland A."/>
            <person name="Barry K.W."/>
            <person name="Cichocki N."/>
            <person name="Veneault-Fourrey C."/>
            <person name="LaButti K."/>
            <person name="Lindquist E.A."/>
            <person name="Lipzen A."/>
            <person name="Lundell T."/>
            <person name="Morin E."/>
            <person name="Murat C."/>
            <person name="Riley R."/>
            <person name="Ohm R."/>
            <person name="Sun H."/>
            <person name="Tunlid A."/>
            <person name="Henrissat B."/>
            <person name="Grigoriev I.V."/>
            <person name="Hibbett D.S."/>
            <person name="Martin F."/>
        </authorList>
    </citation>
    <scope>NUCLEOTIDE SEQUENCE [LARGE SCALE GENOMIC DNA]</scope>
    <source>
        <strain evidence="1 2">SS14</strain>
    </source>
</reference>
<dbReference type="PANTHER" id="PTHR46014">
    <property type="entry name" value="TETRATRICOPEPTIDE REPEAT PROTEIN 1"/>
    <property type="match status" value="1"/>
</dbReference>
<dbReference type="AlphaFoldDB" id="A0A0C9VL11"/>
<protein>
    <recommendedName>
        <fullName evidence="3">Tetratricopeptide repeat protein 1</fullName>
    </recommendedName>
</protein>
<dbReference type="Gene3D" id="1.25.40.10">
    <property type="entry name" value="Tetratricopeptide repeat domain"/>
    <property type="match status" value="1"/>
</dbReference>
<sequence length="112" mass="12263">ALLDDPQYVKALHRRATSNDALGTWSSLAAAEEDYKRLLEILPATSPLVSQVRIALKRVAPLREAAQKAEMDEMVDKLKGLGNSLLGNFGLSTDNFKFEPNGQGGYSINFAR</sequence>
<name>A0A0C9VL11_SPHS4</name>
<evidence type="ECO:0000313" key="2">
    <source>
        <dbReference type="Proteomes" id="UP000054279"/>
    </source>
</evidence>
<feature type="non-terminal residue" evidence="1">
    <location>
        <position position="112"/>
    </location>
</feature>
<dbReference type="EMBL" id="KN837160">
    <property type="protein sequence ID" value="KIJ38455.1"/>
    <property type="molecule type" value="Genomic_DNA"/>
</dbReference>
<dbReference type="PANTHER" id="PTHR46014:SF1">
    <property type="entry name" value="TETRATRICOPEPTIDE REPEAT PROTEIN 1"/>
    <property type="match status" value="1"/>
</dbReference>
<proteinExistence type="predicted"/>
<evidence type="ECO:0008006" key="3">
    <source>
        <dbReference type="Google" id="ProtNLM"/>
    </source>
</evidence>
<dbReference type="OrthoDB" id="1872379at2759"/>
<dbReference type="HOGENOM" id="CLU_058463_5_0_1"/>
<dbReference type="Proteomes" id="UP000054279">
    <property type="component" value="Unassembled WGS sequence"/>
</dbReference>
<keyword evidence="2" id="KW-1185">Reference proteome</keyword>
<dbReference type="InterPro" id="IPR011990">
    <property type="entry name" value="TPR-like_helical_dom_sf"/>
</dbReference>
<dbReference type="InterPro" id="IPR052769">
    <property type="entry name" value="TPR_domain_protein"/>
</dbReference>
<gene>
    <name evidence="1" type="ORF">M422DRAFT_176485</name>
</gene>
<accession>A0A0C9VL11</accession>
<organism evidence="1 2">
    <name type="scientific">Sphaerobolus stellatus (strain SS14)</name>
    <dbReference type="NCBI Taxonomy" id="990650"/>
    <lineage>
        <taxon>Eukaryota</taxon>
        <taxon>Fungi</taxon>
        <taxon>Dikarya</taxon>
        <taxon>Basidiomycota</taxon>
        <taxon>Agaricomycotina</taxon>
        <taxon>Agaricomycetes</taxon>
        <taxon>Phallomycetidae</taxon>
        <taxon>Geastrales</taxon>
        <taxon>Sphaerobolaceae</taxon>
        <taxon>Sphaerobolus</taxon>
    </lineage>
</organism>